<keyword evidence="4 6" id="KW-0732">Signal</keyword>
<evidence type="ECO:0000313" key="8">
    <source>
        <dbReference type="EMBL" id="MVO98398.1"/>
    </source>
</evidence>
<protein>
    <submittedName>
        <fullName evidence="8">ABC transporter substrate-binding protein</fullName>
    </submittedName>
</protein>
<organism evidence="8 9">
    <name type="scientific">Paenibacillus lutrae</name>
    <dbReference type="NCBI Taxonomy" id="2078573"/>
    <lineage>
        <taxon>Bacteria</taxon>
        <taxon>Bacillati</taxon>
        <taxon>Bacillota</taxon>
        <taxon>Bacilli</taxon>
        <taxon>Bacillales</taxon>
        <taxon>Paenibacillaceae</taxon>
        <taxon>Paenibacillus</taxon>
    </lineage>
</organism>
<comment type="similarity">
    <text evidence="2">Belongs to the bacterial solute-binding protein 8 family.</text>
</comment>
<dbReference type="PROSITE" id="PS51257">
    <property type="entry name" value="PROKAR_LIPOPROTEIN"/>
    <property type="match status" value="1"/>
</dbReference>
<dbReference type="GO" id="GO:1901678">
    <property type="term" value="P:iron coordination entity transport"/>
    <property type="evidence" value="ECO:0007669"/>
    <property type="project" value="UniProtKB-ARBA"/>
</dbReference>
<evidence type="ECO:0000256" key="6">
    <source>
        <dbReference type="SAM" id="SignalP"/>
    </source>
</evidence>
<comment type="subcellular location">
    <subcellularLocation>
        <location evidence="1">Cell envelope</location>
    </subcellularLocation>
</comment>
<accession>A0A7X3FF69</accession>
<evidence type="ECO:0000256" key="2">
    <source>
        <dbReference type="ARBA" id="ARBA00008814"/>
    </source>
</evidence>
<proteinExistence type="inferred from homology"/>
<keyword evidence="9" id="KW-1185">Reference proteome</keyword>
<dbReference type="PROSITE" id="PS50983">
    <property type="entry name" value="FE_B12_PBP"/>
    <property type="match status" value="1"/>
</dbReference>
<gene>
    <name evidence="8" type="ORF">EDM21_02415</name>
</gene>
<evidence type="ECO:0000259" key="7">
    <source>
        <dbReference type="PROSITE" id="PS50983"/>
    </source>
</evidence>
<dbReference type="GO" id="GO:0030288">
    <property type="term" value="C:outer membrane-bounded periplasmic space"/>
    <property type="evidence" value="ECO:0007669"/>
    <property type="project" value="TreeGrafter"/>
</dbReference>
<reference evidence="8 9" key="1">
    <citation type="journal article" date="2019" name="Microorganisms">
        <title>Paenibacillus lutrae sp. nov., A Chitinolytic Species Isolated from A River Otter in Castril Natural Park, Granada, Spain.</title>
        <authorList>
            <person name="Rodriguez M."/>
            <person name="Reina J.C."/>
            <person name="Bejar V."/>
            <person name="Llamas I."/>
        </authorList>
    </citation>
    <scope>NUCLEOTIDE SEQUENCE [LARGE SCALE GENOMIC DNA]</scope>
    <source>
        <strain evidence="8 9">N10</strain>
    </source>
</reference>
<evidence type="ECO:0000256" key="5">
    <source>
        <dbReference type="SAM" id="Coils"/>
    </source>
</evidence>
<keyword evidence="5" id="KW-0175">Coiled coil</keyword>
<evidence type="ECO:0000256" key="1">
    <source>
        <dbReference type="ARBA" id="ARBA00004196"/>
    </source>
</evidence>
<dbReference type="Pfam" id="PF01497">
    <property type="entry name" value="Peripla_BP_2"/>
    <property type="match status" value="1"/>
</dbReference>
<evidence type="ECO:0000256" key="4">
    <source>
        <dbReference type="ARBA" id="ARBA00022729"/>
    </source>
</evidence>
<name>A0A7X3FF69_9BACL</name>
<feature type="signal peptide" evidence="6">
    <location>
        <begin position="1"/>
        <end position="21"/>
    </location>
</feature>
<dbReference type="Gene3D" id="3.40.50.1980">
    <property type="entry name" value="Nitrogenase molybdenum iron protein domain"/>
    <property type="match status" value="2"/>
</dbReference>
<dbReference type="PANTHER" id="PTHR30532">
    <property type="entry name" value="IRON III DICITRATE-BINDING PERIPLASMIC PROTEIN"/>
    <property type="match status" value="1"/>
</dbReference>
<dbReference type="Proteomes" id="UP000490800">
    <property type="component" value="Unassembled WGS sequence"/>
</dbReference>
<sequence length="326" mass="35315">MRKTSVAAGVIAIALISTACGATKEAAPAARTEAAKQPASTAATSSETRVMTYLGKEYTVPVKAERIVMAGSMESMEDALVLGIKPVGANTVGGKFLEMFASITDKAEPIGEKTQPNLEAILKLKPDIILGSSKFPAEMMEKLGKVKTTLPISHISTDWEANLNALAELTGTQSKAKEAIEKYKKEATAAKEKLSTSLKDKKVLAIRVRTGNITIYPASVFFNPSLYTDLGLQVPEEVKQAKAQQTLSMEKLSEINPDYLFVQFAEDENKEQPKALEDLEKNPIWQSMNAVKNKKVFVNIVDPLTQGGTSYSKITFLEAALPKLSN</sequence>
<dbReference type="InterPro" id="IPR002491">
    <property type="entry name" value="ABC_transptr_periplasmic_BD"/>
</dbReference>
<comment type="caution">
    <text evidence="8">The sequence shown here is derived from an EMBL/GenBank/DDBJ whole genome shotgun (WGS) entry which is preliminary data.</text>
</comment>
<feature type="chain" id="PRO_5038336641" evidence="6">
    <location>
        <begin position="22"/>
        <end position="326"/>
    </location>
</feature>
<keyword evidence="3" id="KW-0813">Transport</keyword>
<evidence type="ECO:0000256" key="3">
    <source>
        <dbReference type="ARBA" id="ARBA00022448"/>
    </source>
</evidence>
<dbReference type="InterPro" id="IPR051313">
    <property type="entry name" value="Bact_iron-sidero_bind"/>
</dbReference>
<dbReference type="SUPFAM" id="SSF53807">
    <property type="entry name" value="Helical backbone' metal receptor"/>
    <property type="match status" value="1"/>
</dbReference>
<feature type="coiled-coil region" evidence="5">
    <location>
        <begin position="166"/>
        <end position="200"/>
    </location>
</feature>
<dbReference type="EMBL" id="RHLK01000001">
    <property type="protein sequence ID" value="MVO98398.1"/>
    <property type="molecule type" value="Genomic_DNA"/>
</dbReference>
<dbReference type="AlphaFoldDB" id="A0A7X3FF69"/>
<dbReference type="OrthoDB" id="26763at2"/>
<feature type="domain" description="Fe/B12 periplasmic-binding" evidence="7">
    <location>
        <begin position="67"/>
        <end position="326"/>
    </location>
</feature>
<evidence type="ECO:0000313" key="9">
    <source>
        <dbReference type="Proteomes" id="UP000490800"/>
    </source>
</evidence>
<dbReference type="RefSeq" id="WP_157332658.1">
    <property type="nucleotide sequence ID" value="NZ_RHLK01000001.1"/>
</dbReference>
<dbReference type="PANTHER" id="PTHR30532:SF10">
    <property type="entry name" value="IRON-UPTAKE SYSTEM-BINDING PROTEIN"/>
    <property type="match status" value="1"/>
</dbReference>